<dbReference type="PANTHER" id="PTHR12837:SF0">
    <property type="entry name" value="POLY(ADP-RIBOSE) GLYCOHYDROLASE"/>
    <property type="match status" value="1"/>
</dbReference>
<dbReference type="OrthoDB" id="6154436at2759"/>
<evidence type="ECO:0000259" key="4">
    <source>
        <dbReference type="Pfam" id="PF05028"/>
    </source>
</evidence>
<evidence type="ECO:0000313" key="8">
    <source>
        <dbReference type="WBParaSite" id="ECPE_0001803201-mRNA-1"/>
    </source>
</evidence>
<dbReference type="WBParaSite" id="ECPE_0001803201-mRNA-1">
    <property type="protein sequence ID" value="ECPE_0001803201-mRNA-1"/>
    <property type="gene ID" value="ECPE_0001803201"/>
</dbReference>
<dbReference type="GO" id="GO:0004649">
    <property type="term" value="F:poly(ADP-ribose) glycohydrolase activity"/>
    <property type="evidence" value="ECO:0007669"/>
    <property type="project" value="UniProtKB-EC"/>
</dbReference>
<keyword evidence="3" id="KW-0378">Hydrolase</keyword>
<dbReference type="InterPro" id="IPR046372">
    <property type="entry name" value="PARG_cat_C"/>
</dbReference>
<dbReference type="InterPro" id="IPR048362">
    <property type="entry name" value="PARG_helical"/>
</dbReference>
<reference evidence="8" key="1">
    <citation type="submission" date="2016-06" db="UniProtKB">
        <authorList>
            <consortium name="WormBaseParasite"/>
        </authorList>
    </citation>
    <scope>IDENTIFICATION</scope>
</reference>
<feature type="domain" description="PARG helical" evidence="5">
    <location>
        <begin position="16"/>
        <end position="118"/>
    </location>
</feature>
<evidence type="ECO:0000313" key="6">
    <source>
        <dbReference type="EMBL" id="VDP95377.1"/>
    </source>
</evidence>
<protein>
    <recommendedName>
        <fullName evidence="2">poly(ADP-ribose) glycohydrolase</fullName>
        <ecNumber evidence="2">3.2.1.143</ecNumber>
    </recommendedName>
</protein>
<accession>A0A183BFK1</accession>
<dbReference type="Proteomes" id="UP000272942">
    <property type="component" value="Unassembled WGS sequence"/>
</dbReference>
<dbReference type="EC" id="3.2.1.143" evidence="2"/>
<evidence type="ECO:0000259" key="5">
    <source>
        <dbReference type="Pfam" id="PF20811"/>
    </source>
</evidence>
<evidence type="ECO:0000256" key="1">
    <source>
        <dbReference type="ARBA" id="ARBA00009545"/>
    </source>
</evidence>
<feature type="domain" description="PARG catalytic Macro" evidence="4">
    <location>
        <begin position="199"/>
        <end position="316"/>
    </location>
</feature>
<dbReference type="GO" id="GO:1990966">
    <property type="term" value="P:ATP generation from poly-ADP-D-ribose"/>
    <property type="evidence" value="ECO:0007669"/>
    <property type="project" value="TreeGrafter"/>
</dbReference>
<organism evidence="8">
    <name type="scientific">Echinostoma caproni</name>
    <dbReference type="NCBI Taxonomy" id="27848"/>
    <lineage>
        <taxon>Eukaryota</taxon>
        <taxon>Metazoa</taxon>
        <taxon>Spiralia</taxon>
        <taxon>Lophotrochozoa</taxon>
        <taxon>Platyhelminthes</taxon>
        <taxon>Trematoda</taxon>
        <taxon>Digenea</taxon>
        <taxon>Plagiorchiida</taxon>
        <taxon>Echinostomata</taxon>
        <taxon>Echinostomatoidea</taxon>
        <taxon>Echinostomatidae</taxon>
        <taxon>Echinostoma</taxon>
    </lineage>
</organism>
<gene>
    <name evidence="6" type="ORF">ECPE_LOCUS17986</name>
</gene>
<reference evidence="6 7" key="2">
    <citation type="submission" date="2018-11" db="EMBL/GenBank/DDBJ databases">
        <authorList>
            <consortium name="Pathogen Informatics"/>
        </authorList>
    </citation>
    <scope>NUCLEOTIDE SEQUENCE [LARGE SCALE GENOMIC DNA]</scope>
    <source>
        <strain evidence="6 7">Egypt</strain>
    </source>
</reference>
<dbReference type="InterPro" id="IPR007724">
    <property type="entry name" value="Poly_GlycHdrlase"/>
</dbReference>
<dbReference type="GO" id="GO:0005975">
    <property type="term" value="P:carbohydrate metabolic process"/>
    <property type="evidence" value="ECO:0007669"/>
    <property type="project" value="InterPro"/>
</dbReference>
<evidence type="ECO:0000256" key="3">
    <source>
        <dbReference type="ARBA" id="ARBA00022801"/>
    </source>
</evidence>
<dbReference type="Pfam" id="PF20811">
    <property type="entry name" value="PARG_cat_N"/>
    <property type="match status" value="1"/>
</dbReference>
<keyword evidence="7" id="KW-1185">Reference proteome</keyword>
<dbReference type="PANTHER" id="PTHR12837">
    <property type="entry name" value="POLY ADP-RIBOSE GLYCOHYDROLASE"/>
    <property type="match status" value="1"/>
</dbReference>
<dbReference type="GO" id="GO:0005737">
    <property type="term" value="C:cytoplasm"/>
    <property type="evidence" value="ECO:0007669"/>
    <property type="project" value="TreeGrafter"/>
</dbReference>
<dbReference type="GO" id="GO:0005634">
    <property type="term" value="C:nucleus"/>
    <property type="evidence" value="ECO:0007669"/>
    <property type="project" value="TreeGrafter"/>
</dbReference>
<dbReference type="Pfam" id="PF05028">
    <property type="entry name" value="PARG_cat_C"/>
    <property type="match status" value="1"/>
</dbReference>
<dbReference type="EMBL" id="UZAN01073445">
    <property type="protein sequence ID" value="VDP95377.1"/>
    <property type="molecule type" value="Genomic_DNA"/>
</dbReference>
<comment type="similarity">
    <text evidence="1">Belongs to the poly(ADP-ribose) glycohydrolase family.</text>
</comment>
<evidence type="ECO:0000313" key="7">
    <source>
        <dbReference type="Proteomes" id="UP000272942"/>
    </source>
</evidence>
<evidence type="ECO:0000256" key="2">
    <source>
        <dbReference type="ARBA" id="ARBA00012255"/>
    </source>
</evidence>
<dbReference type="AlphaFoldDB" id="A0A183BFK1"/>
<name>A0A183BFK1_9TREM</name>
<dbReference type="GO" id="GO:0009225">
    <property type="term" value="P:nucleotide-sugar metabolic process"/>
    <property type="evidence" value="ECO:0007669"/>
    <property type="project" value="TreeGrafter"/>
</dbReference>
<dbReference type="GO" id="GO:0006282">
    <property type="term" value="P:regulation of DNA repair"/>
    <property type="evidence" value="ECO:0007669"/>
    <property type="project" value="InterPro"/>
</dbReference>
<sequence>MTFIGLGNFIHFLKPKEQKWLRDILFPFIFRCAMNIEKFNTETLPYCFRYQEYNVSIPFDLAVSIVACSFMCLLPTHPTWSLLMNEANFTYFFASITDATCPQAQKLRRLFAYFEHCRLAECASSILSTRALRITRRVLPVTPPPPVVSSQNFECMRLCGNGGKRELVRAMSSVSLPYMLVDAYRSVEAVAHRLQIPMTHFVNAYVGGNVLRSDGPTDDSLFMRYPDLLTCLPLCHRLEDAEALWIDHFRGPFVENEDLPSDDVVFNPDKLKWRRLVCMNTSCFPNWAAELQYSDAYLINEITKACAAFFGVSQSTVMAVRCLFFLSKLIVYHNPSRGHSNLLSAHYQRPRPCTPECLQNYLLFGSFYFAHQGVVNRIKFHSLENILLIYRDQQSNFWNLKWRYP</sequence>
<proteinExistence type="inferred from homology"/>